<reference evidence="1 2" key="1">
    <citation type="submission" date="2017-08" db="EMBL/GenBank/DDBJ databases">
        <authorList>
            <person name="de Groot N.N."/>
        </authorList>
    </citation>
    <scope>NUCLEOTIDE SEQUENCE [LARGE SCALE GENOMIC DNA]</scope>
    <source>
        <strain evidence="1 2">USBA 78</strain>
    </source>
</reference>
<proteinExistence type="predicted"/>
<dbReference type="AlphaFoldDB" id="A0A285TSM7"/>
<organism evidence="1 2">
    <name type="scientific">Thalassospira xiamenensis</name>
    <dbReference type="NCBI Taxonomy" id="220697"/>
    <lineage>
        <taxon>Bacteria</taxon>
        <taxon>Pseudomonadati</taxon>
        <taxon>Pseudomonadota</taxon>
        <taxon>Alphaproteobacteria</taxon>
        <taxon>Rhodospirillales</taxon>
        <taxon>Thalassospiraceae</taxon>
        <taxon>Thalassospira</taxon>
    </lineage>
</organism>
<gene>
    <name evidence="1" type="ORF">SAMN05428964_105242</name>
</gene>
<evidence type="ECO:0000313" key="1">
    <source>
        <dbReference type="EMBL" id="SOC26966.1"/>
    </source>
</evidence>
<dbReference type="Proteomes" id="UP000219068">
    <property type="component" value="Unassembled WGS sequence"/>
</dbReference>
<protein>
    <submittedName>
        <fullName evidence="1">Uncharacterized protein</fullName>
    </submittedName>
</protein>
<dbReference type="EMBL" id="OBMM01000005">
    <property type="protein sequence ID" value="SOC26966.1"/>
    <property type="molecule type" value="Genomic_DNA"/>
</dbReference>
<name>A0A285TSM7_9PROT</name>
<evidence type="ECO:0000313" key="2">
    <source>
        <dbReference type="Proteomes" id="UP000219068"/>
    </source>
</evidence>
<dbReference type="RefSeq" id="WP_432762116.1">
    <property type="nucleotide sequence ID" value="NZ_OBMM01000005.1"/>
</dbReference>
<accession>A0A285TSM7</accession>
<sequence>MANSIRTQVEETIRKHPGDPSKAAIELCVMLDERFDLAGNGWFDDDVEVLEAISSS</sequence>